<protein>
    <submittedName>
        <fullName evidence="8">Transcription factor HES-2-like</fullName>
    </submittedName>
</protein>
<evidence type="ECO:0000259" key="7">
    <source>
        <dbReference type="PROSITE" id="PS50888"/>
    </source>
</evidence>
<evidence type="ECO:0000256" key="2">
    <source>
        <dbReference type="ARBA" id="ARBA00022491"/>
    </source>
</evidence>
<feature type="region of interest" description="Disordered" evidence="6">
    <location>
        <begin position="1"/>
        <end position="29"/>
    </location>
</feature>
<dbReference type="Pfam" id="PF00010">
    <property type="entry name" value="HLH"/>
    <property type="match status" value="1"/>
</dbReference>
<evidence type="ECO:0000256" key="5">
    <source>
        <dbReference type="ARBA" id="ARBA00023242"/>
    </source>
</evidence>
<keyword evidence="4" id="KW-0804">Transcription</keyword>
<evidence type="ECO:0000256" key="4">
    <source>
        <dbReference type="ARBA" id="ARBA00023163"/>
    </source>
</evidence>
<dbReference type="SMART" id="SM00353">
    <property type="entry name" value="HLH"/>
    <property type="match status" value="1"/>
</dbReference>
<feature type="compositionally biased region" description="Basic residues" evidence="6">
    <location>
        <begin position="13"/>
        <end position="28"/>
    </location>
</feature>
<dbReference type="EMBL" id="JAGKHQ010000021">
    <property type="protein sequence ID" value="KAG7476095.1"/>
    <property type="molecule type" value="Genomic_DNA"/>
</dbReference>
<feature type="compositionally biased region" description="Low complexity" evidence="6">
    <location>
        <begin position="179"/>
        <end position="190"/>
    </location>
</feature>
<keyword evidence="9" id="KW-1185">Reference proteome</keyword>
<dbReference type="GO" id="GO:0046983">
    <property type="term" value="F:protein dimerization activity"/>
    <property type="evidence" value="ECO:0007669"/>
    <property type="project" value="InterPro"/>
</dbReference>
<name>A0AAV6PXZ3_SOLSE</name>
<feature type="compositionally biased region" description="Gly residues" evidence="6">
    <location>
        <begin position="72"/>
        <end position="85"/>
    </location>
</feature>
<reference evidence="8 9" key="1">
    <citation type="journal article" date="2021" name="Sci. Rep.">
        <title>Chromosome anchoring in Senegalese sole (Solea senegalensis) reveals sex-associated markers and genome rearrangements in flatfish.</title>
        <authorList>
            <person name="Guerrero-Cozar I."/>
            <person name="Gomez-Garrido J."/>
            <person name="Berbel C."/>
            <person name="Martinez-Blanch J.F."/>
            <person name="Alioto T."/>
            <person name="Claros M.G."/>
            <person name="Gagnaire P.A."/>
            <person name="Manchado M."/>
        </authorList>
    </citation>
    <scope>NUCLEOTIDE SEQUENCE [LARGE SCALE GENOMIC DNA]</scope>
    <source>
        <strain evidence="8">Sse05_10M</strain>
    </source>
</reference>
<feature type="region of interest" description="Disordered" evidence="6">
    <location>
        <begin position="172"/>
        <end position="203"/>
    </location>
</feature>
<keyword evidence="3" id="KW-0805">Transcription regulation</keyword>
<evidence type="ECO:0000256" key="3">
    <source>
        <dbReference type="ARBA" id="ARBA00023015"/>
    </source>
</evidence>
<evidence type="ECO:0000256" key="1">
    <source>
        <dbReference type="ARBA" id="ARBA00004123"/>
    </source>
</evidence>
<dbReference type="PANTHER" id="PTHR10985">
    <property type="entry name" value="BASIC HELIX-LOOP-HELIX TRANSCRIPTION FACTOR, HES-RELATED"/>
    <property type="match status" value="1"/>
</dbReference>
<evidence type="ECO:0000256" key="6">
    <source>
        <dbReference type="SAM" id="MobiDB-lite"/>
    </source>
</evidence>
<evidence type="ECO:0000313" key="8">
    <source>
        <dbReference type="EMBL" id="KAG7476095.1"/>
    </source>
</evidence>
<keyword evidence="5" id="KW-0539">Nucleus</keyword>
<dbReference type="InterPro" id="IPR011598">
    <property type="entry name" value="bHLH_dom"/>
</dbReference>
<organism evidence="8 9">
    <name type="scientific">Solea senegalensis</name>
    <name type="common">Senegalese sole</name>
    <dbReference type="NCBI Taxonomy" id="28829"/>
    <lineage>
        <taxon>Eukaryota</taxon>
        <taxon>Metazoa</taxon>
        <taxon>Chordata</taxon>
        <taxon>Craniata</taxon>
        <taxon>Vertebrata</taxon>
        <taxon>Euteleostomi</taxon>
        <taxon>Actinopterygii</taxon>
        <taxon>Neopterygii</taxon>
        <taxon>Teleostei</taxon>
        <taxon>Neoteleostei</taxon>
        <taxon>Acanthomorphata</taxon>
        <taxon>Carangaria</taxon>
        <taxon>Pleuronectiformes</taxon>
        <taxon>Pleuronectoidei</taxon>
        <taxon>Soleidae</taxon>
        <taxon>Solea</taxon>
    </lineage>
</organism>
<accession>A0AAV6PXZ3</accession>
<dbReference type="PROSITE" id="PS50888">
    <property type="entry name" value="BHLH"/>
    <property type="match status" value="1"/>
</dbReference>
<feature type="compositionally biased region" description="Polar residues" evidence="6">
    <location>
        <begin position="194"/>
        <end position="203"/>
    </location>
</feature>
<dbReference type="Proteomes" id="UP000693946">
    <property type="component" value="Linkage Group LG9"/>
</dbReference>
<sequence length="203" mass="22541">MKLLQDYEDTKATRKSLKPQVERRRRERMNRSLESLKTLLLQKQEETQRRVEKAEILEHTVLFLQKTVKGDTTGGGGGGGGGGGEKQSYQDGFSTCLQRAAQFLGPQGRGLWVGAALDASFASRFPRSHPQTPSPTSPLLLRKSSRSMLQLLMNRSGHRLCAQTATLSCVQNSGAEVHPSPSSPQQQQPPHRLVSQSLWRPWP</sequence>
<proteinExistence type="predicted"/>
<keyword evidence="2" id="KW-0678">Repressor</keyword>
<comment type="caution">
    <text evidence="8">The sequence shown here is derived from an EMBL/GenBank/DDBJ whole genome shotgun (WGS) entry which is preliminary data.</text>
</comment>
<dbReference type="GO" id="GO:0005634">
    <property type="term" value="C:nucleus"/>
    <property type="evidence" value="ECO:0007669"/>
    <property type="project" value="UniProtKB-SubCell"/>
</dbReference>
<dbReference type="InterPro" id="IPR050370">
    <property type="entry name" value="HES_HEY"/>
</dbReference>
<evidence type="ECO:0000313" key="9">
    <source>
        <dbReference type="Proteomes" id="UP000693946"/>
    </source>
</evidence>
<comment type="subcellular location">
    <subcellularLocation>
        <location evidence="1">Nucleus</location>
    </subcellularLocation>
</comment>
<dbReference type="AlphaFoldDB" id="A0AAV6PXZ3"/>
<feature type="domain" description="BHLH" evidence="7">
    <location>
        <begin position="13"/>
        <end position="67"/>
    </location>
</feature>
<gene>
    <name evidence="8" type="ORF">JOB18_045115</name>
</gene>
<feature type="region of interest" description="Disordered" evidence="6">
    <location>
        <begin position="68"/>
        <end position="87"/>
    </location>
</feature>